<dbReference type="OrthoDB" id="4220752at2"/>
<dbReference type="SUPFAM" id="SSF53474">
    <property type="entry name" value="alpha/beta-Hydrolases"/>
    <property type="match status" value="1"/>
</dbReference>
<dbReference type="GO" id="GO:0016491">
    <property type="term" value="F:oxidoreductase activity"/>
    <property type="evidence" value="ECO:0007669"/>
    <property type="project" value="UniProtKB-KW"/>
</dbReference>
<dbReference type="EMBL" id="CP022753">
    <property type="protein sequence ID" value="ASU85174.1"/>
    <property type="molecule type" value="Genomic_DNA"/>
</dbReference>
<dbReference type="FunFam" id="3.40.50.720:FF:000084">
    <property type="entry name" value="Short-chain dehydrogenase reductase"/>
    <property type="match status" value="1"/>
</dbReference>
<keyword evidence="5" id="KW-1185">Reference proteome</keyword>
<organism evidence="4 5">
    <name type="scientific">Nocardiopsis gilva YIM 90087</name>
    <dbReference type="NCBI Taxonomy" id="1235441"/>
    <lineage>
        <taxon>Bacteria</taxon>
        <taxon>Bacillati</taxon>
        <taxon>Actinomycetota</taxon>
        <taxon>Actinomycetes</taxon>
        <taxon>Streptosporangiales</taxon>
        <taxon>Nocardiopsidaceae</taxon>
        <taxon>Nocardiopsis</taxon>
    </lineage>
</organism>
<gene>
    <name evidence="4" type="ORF">CDO52_22390</name>
</gene>
<dbReference type="RefSeq" id="WP_094932675.1">
    <property type="nucleotide sequence ID" value="NZ_CP022753.1"/>
</dbReference>
<evidence type="ECO:0000313" key="5">
    <source>
        <dbReference type="Proteomes" id="UP000215005"/>
    </source>
</evidence>
<dbReference type="AlphaFoldDB" id="A0A223SAM1"/>
<dbReference type="PANTHER" id="PTHR43391">
    <property type="entry name" value="RETINOL DEHYDROGENASE-RELATED"/>
    <property type="match status" value="1"/>
</dbReference>
<dbReference type="Proteomes" id="UP000215005">
    <property type="component" value="Chromosome"/>
</dbReference>
<reference evidence="4 5" key="1">
    <citation type="submission" date="2017-08" db="EMBL/GenBank/DDBJ databases">
        <title>The complete genome sequence of Nocardiopsis gilva YIM 90087.</title>
        <authorList>
            <person name="Yin M."/>
            <person name="Tang S."/>
        </authorList>
    </citation>
    <scope>NUCLEOTIDE SEQUENCE [LARGE SCALE GENOMIC DNA]</scope>
    <source>
        <strain evidence="4 5">YIM 90087</strain>
    </source>
</reference>
<dbReference type="InterPro" id="IPR000073">
    <property type="entry name" value="AB_hydrolase_1"/>
</dbReference>
<dbReference type="PRINTS" id="PR00081">
    <property type="entry name" value="GDHRDH"/>
</dbReference>
<dbReference type="InterPro" id="IPR029058">
    <property type="entry name" value="AB_hydrolase_fold"/>
</dbReference>
<evidence type="ECO:0000259" key="3">
    <source>
        <dbReference type="Pfam" id="PF00561"/>
    </source>
</evidence>
<accession>A0A223SAM1</accession>
<evidence type="ECO:0000256" key="1">
    <source>
        <dbReference type="ARBA" id="ARBA00006484"/>
    </source>
</evidence>
<comment type="similarity">
    <text evidence="1">Belongs to the short-chain dehydrogenases/reductases (SDR) family.</text>
</comment>
<dbReference type="Pfam" id="PF00561">
    <property type="entry name" value="Abhydrolase_1"/>
    <property type="match status" value="1"/>
</dbReference>
<name>A0A223SAM1_9ACTN</name>
<dbReference type="InterPro" id="IPR036291">
    <property type="entry name" value="NAD(P)-bd_dom_sf"/>
</dbReference>
<evidence type="ECO:0000256" key="2">
    <source>
        <dbReference type="ARBA" id="ARBA00023002"/>
    </source>
</evidence>
<dbReference type="PROSITE" id="PS00061">
    <property type="entry name" value="ADH_SHORT"/>
    <property type="match status" value="1"/>
</dbReference>
<feature type="domain" description="AB hydrolase-1" evidence="3">
    <location>
        <begin position="29"/>
        <end position="136"/>
    </location>
</feature>
<dbReference type="PRINTS" id="PR00080">
    <property type="entry name" value="SDRFAMILY"/>
</dbReference>
<dbReference type="Pfam" id="PF00106">
    <property type="entry name" value="adh_short"/>
    <property type="match status" value="1"/>
</dbReference>
<dbReference type="NCBIfam" id="NF004514">
    <property type="entry name" value="PRK05855.1"/>
    <property type="match status" value="1"/>
</dbReference>
<evidence type="ECO:0000313" key="4">
    <source>
        <dbReference type="EMBL" id="ASU85174.1"/>
    </source>
</evidence>
<protein>
    <submittedName>
        <fullName evidence="4">Short chain dehydrogenase</fullName>
    </submittedName>
</protein>
<proteinExistence type="inferred from homology"/>
<dbReference type="PANTHER" id="PTHR43391:SF12">
    <property type="entry name" value="OXIDOREDUCTASE EPHD-RELATED"/>
    <property type="match status" value="1"/>
</dbReference>
<dbReference type="Gene3D" id="3.40.50.1820">
    <property type="entry name" value="alpha/beta hydrolase"/>
    <property type="match status" value="1"/>
</dbReference>
<sequence length="579" mass="62199">MSTPHDVQHVWTADGLRLAVYTHGDPAAPTVLCVHGYPDNASVWDAVAERLADRYHVVTYDVRGAGASTAPRERSGYRMERLADDVVRVADAVSPDRPVHLLAHDWGSLQSWHAVTDERLASRFASYTSISGPCLDHVAHWIRSGLRAGNPGRLLSQSAHSTYIGFFHLPVLPELSWLTGIGGLVLGAAERVGESGRPRVRARRAMRDFLNGLDLYRANMRDHLRSPGRRRTSVPVQVLAPTREAFMPDGAQTAAAEWVPDFRFHRLNGGHWAPRTRPDVVALRVGELIEEVESGRAPATRATPRPRRFAGQLAVVTGAGGGIGRATAFELAEQGARIIAVDINEETAARTAELASLLGPGAASYRLDVADGAAMDRFAKWVRSEHGVPDIVVNNAGIGIGGSFIGTTPADWERAIDVNLWGVIHGCRAFAPMMVENGGGGRIVNTASAAAYLPSRAYPAYATTKAAVLMLSRCLRGELADHDILVTAVCPGVINTGIIAATHFAGTDDCAATAARERLARLYRMRGYTPEQAARRIVNAVDRGPELLPITSEAHGGLLLSRLAPGVLRAAARKAPPIE</sequence>
<dbReference type="CDD" id="cd05233">
    <property type="entry name" value="SDR_c"/>
    <property type="match status" value="1"/>
</dbReference>
<dbReference type="Gene3D" id="3.40.50.720">
    <property type="entry name" value="NAD(P)-binding Rossmann-like Domain"/>
    <property type="match status" value="1"/>
</dbReference>
<dbReference type="KEGG" id="ngv:CDO52_22390"/>
<keyword evidence="2" id="KW-0560">Oxidoreductase</keyword>
<dbReference type="SUPFAM" id="SSF51735">
    <property type="entry name" value="NAD(P)-binding Rossmann-fold domains"/>
    <property type="match status" value="1"/>
</dbReference>
<dbReference type="InterPro" id="IPR002347">
    <property type="entry name" value="SDR_fam"/>
</dbReference>
<dbReference type="InterPro" id="IPR020904">
    <property type="entry name" value="Sc_DH/Rdtase_CS"/>
</dbReference>